<proteinExistence type="predicted"/>
<organism evidence="2 3">
    <name type="scientific">Magallana gigas</name>
    <name type="common">Pacific oyster</name>
    <name type="synonym">Crassostrea gigas</name>
    <dbReference type="NCBI Taxonomy" id="29159"/>
    <lineage>
        <taxon>Eukaryota</taxon>
        <taxon>Metazoa</taxon>
        <taxon>Spiralia</taxon>
        <taxon>Lophotrochozoa</taxon>
        <taxon>Mollusca</taxon>
        <taxon>Bivalvia</taxon>
        <taxon>Autobranchia</taxon>
        <taxon>Pteriomorphia</taxon>
        <taxon>Ostreida</taxon>
        <taxon>Ostreoidea</taxon>
        <taxon>Ostreidae</taxon>
        <taxon>Magallana</taxon>
    </lineage>
</organism>
<keyword evidence="1" id="KW-0732">Signal</keyword>
<name>A0A8W8K1X0_MAGGI</name>
<evidence type="ECO:0000256" key="1">
    <source>
        <dbReference type="SAM" id="SignalP"/>
    </source>
</evidence>
<keyword evidence="3" id="KW-1185">Reference proteome</keyword>
<protein>
    <submittedName>
        <fullName evidence="2">Uncharacterized protein</fullName>
    </submittedName>
</protein>
<accession>A0A8W8K1X0</accession>
<dbReference type="EnsemblMetazoa" id="G2156.1">
    <property type="protein sequence ID" value="G2156.1:cds"/>
    <property type="gene ID" value="G2156"/>
</dbReference>
<feature type="chain" id="PRO_5042431185" evidence="1">
    <location>
        <begin position="24"/>
        <end position="132"/>
    </location>
</feature>
<evidence type="ECO:0000313" key="2">
    <source>
        <dbReference type="EnsemblMetazoa" id="G2156.1:cds"/>
    </source>
</evidence>
<dbReference type="EnsemblMetazoa" id="G2156.2">
    <property type="protein sequence ID" value="G2156.2:cds"/>
    <property type="gene ID" value="G2156"/>
</dbReference>
<feature type="signal peptide" evidence="1">
    <location>
        <begin position="1"/>
        <end position="23"/>
    </location>
</feature>
<dbReference type="OrthoDB" id="6156797at2759"/>
<dbReference type="OMA" id="CHMEVET"/>
<dbReference type="Proteomes" id="UP000005408">
    <property type="component" value="Unassembled WGS sequence"/>
</dbReference>
<sequence length="132" mass="14847">MEWKNVSILVFTLFVFMIGNLFGSENAADTERPQKSKKQDAKTIKRSIDDLEGFDMNAFTRHIPRAFIPRTPTPEEVNCYMEVETTTLVGGRCVNMGRSPIRACQSGIHTEIYHPQCMGTQETQSATQVASD</sequence>
<evidence type="ECO:0000313" key="3">
    <source>
        <dbReference type="Proteomes" id="UP000005408"/>
    </source>
</evidence>
<reference evidence="2" key="1">
    <citation type="submission" date="2022-08" db="UniProtKB">
        <authorList>
            <consortium name="EnsemblMetazoa"/>
        </authorList>
    </citation>
    <scope>IDENTIFICATION</scope>
    <source>
        <strain evidence="2">05x7-T-G4-1.051#20</strain>
    </source>
</reference>
<dbReference type="AlphaFoldDB" id="A0A8W8K1X0"/>